<accession>A0ABU5ZD44</accession>
<proteinExistence type="predicted"/>
<evidence type="ECO:0000313" key="2">
    <source>
        <dbReference type="Proteomes" id="UP001311730"/>
    </source>
</evidence>
<reference evidence="1 2" key="1">
    <citation type="submission" date="2023-12" db="EMBL/GenBank/DDBJ databases">
        <title>Genomic sequences of Capnocytophaga and Parvimonas strains.</title>
        <authorList>
            <person name="Watt R.M."/>
            <person name="Wang M."/>
            <person name="Yang T."/>
            <person name="Tong W.M."/>
        </authorList>
    </citation>
    <scope>NUCLEOTIDE SEQUENCE [LARGE SCALE GENOMIC DNA]</scope>
    <source>
        <strain evidence="1 2">CCUG 13096</strain>
    </source>
</reference>
<gene>
    <name evidence="1" type="ORF">VJJ08_12155</name>
</gene>
<comment type="caution">
    <text evidence="1">The sequence shown here is derived from an EMBL/GenBank/DDBJ whole genome shotgun (WGS) entry which is preliminary data.</text>
</comment>
<dbReference type="RefSeq" id="WP_323984122.1">
    <property type="nucleotide sequence ID" value="NZ_JAYKBW010000015.1"/>
</dbReference>
<organism evidence="1 2">
    <name type="scientific">Capnocytophaga gingivalis</name>
    <dbReference type="NCBI Taxonomy" id="1017"/>
    <lineage>
        <taxon>Bacteria</taxon>
        <taxon>Pseudomonadati</taxon>
        <taxon>Bacteroidota</taxon>
        <taxon>Flavobacteriia</taxon>
        <taxon>Flavobacteriales</taxon>
        <taxon>Flavobacteriaceae</taxon>
        <taxon>Capnocytophaga</taxon>
    </lineage>
</organism>
<name>A0ABU5ZD44_9FLAO</name>
<evidence type="ECO:0000313" key="1">
    <source>
        <dbReference type="EMBL" id="MEB3076042.1"/>
    </source>
</evidence>
<dbReference type="EMBL" id="JAYKBW010000015">
    <property type="protein sequence ID" value="MEB3076042.1"/>
    <property type="molecule type" value="Genomic_DNA"/>
</dbReference>
<dbReference type="Proteomes" id="UP001311730">
    <property type="component" value="Unassembled WGS sequence"/>
</dbReference>
<protein>
    <submittedName>
        <fullName evidence="1">Uncharacterized protein</fullName>
    </submittedName>
</protein>
<sequence length="105" mass="12646">MIQNNMQQHINELVEILTNTEGITYITKRIVKTQVHFSFIFESYKVLDDLKQKMPEDWFLFIVGSHNICYLSYKQSNLERYFELLQLVKAAFFIDDFINIFCNKH</sequence>
<keyword evidence="2" id="KW-1185">Reference proteome</keyword>